<organism evidence="1 2">
    <name type="scientific">Porites lobata</name>
    <dbReference type="NCBI Taxonomy" id="104759"/>
    <lineage>
        <taxon>Eukaryota</taxon>
        <taxon>Metazoa</taxon>
        <taxon>Cnidaria</taxon>
        <taxon>Anthozoa</taxon>
        <taxon>Hexacorallia</taxon>
        <taxon>Scleractinia</taxon>
        <taxon>Fungiina</taxon>
        <taxon>Poritidae</taxon>
        <taxon>Porites</taxon>
    </lineage>
</organism>
<dbReference type="PANTHER" id="PTHR31511">
    <property type="entry name" value="PROTEIN CBG23764"/>
    <property type="match status" value="1"/>
</dbReference>
<evidence type="ECO:0000313" key="1">
    <source>
        <dbReference type="EMBL" id="CAH3163211.1"/>
    </source>
</evidence>
<proteinExistence type="predicted"/>
<sequence length="191" mass="22295">MRTEMPKQDENHVFFRNVGNQSTLHYLCRLRGNHAARGYKYKLVKSNGEATEIKLYHRENALEEFLKLLFQEEERIREELRKVVPIKMIGKISTLQPIDTSVKSLRLDPADHWDTMLKEIVVQLELLTDVDMHLFIEQGTRGGISMVSKQYAKANNLYVKDYDPNNYIQYLDVNSHYSCAMCKPLPKGKFA</sequence>
<name>A0ABN8QIS2_9CNID</name>
<dbReference type="PANTHER" id="PTHR31511:SF12">
    <property type="entry name" value="RHO TERMINATION FACTOR N-TERMINAL DOMAIN-CONTAINING PROTEIN"/>
    <property type="match status" value="1"/>
</dbReference>
<evidence type="ECO:0000313" key="2">
    <source>
        <dbReference type="Proteomes" id="UP001159405"/>
    </source>
</evidence>
<reference evidence="1 2" key="1">
    <citation type="submission" date="2022-05" db="EMBL/GenBank/DDBJ databases">
        <authorList>
            <consortium name="Genoscope - CEA"/>
            <person name="William W."/>
        </authorList>
    </citation>
    <scope>NUCLEOTIDE SEQUENCE [LARGE SCALE GENOMIC DNA]</scope>
</reference>
<gene>
    <name evidence="1" type="ORF">PLOB_00005697</name>
</gene>
<comment type="caution">
    <text evidence="1">The sequence shown here is derived from an EMBL/GenBank/DDBJ whole genome shotgun (WGS) entry which is preliminary data.</text>
</comment>
<dbReference type="InterPro" id="IPR043502">
    <property type="entry name" value="DNA/RNA_pol_sf"/>
</dbReference>
<dbReference type="EMBL" id="CALNXK010000125">
    <property type="protein sequence ID" value="CAH3163211.1"/>
    <property type="molecule type" value="Genomic_DNA"/>
</dbReference>
<accession>A0ABN8QIS2</accession>
<protein>
    <submittedName>
        <fullName evidence="1">Uncharacterized protein</fullName>
    </submittedName>
</protein>
<keyword evidence="2" id="KW-1185">Reference proteome</keyword>
<dbReference type="SUPFAM" id="SSF56672">
    <property type="entry name" value="DNA/RNA polymerases"/>
    <property type="match status" value="1"/>
</dbReference>
<dbReference type="Proteomes" id="UP001159405">
    <property type="component" value="Unassembled WGS sequence"/>
</dbReference>